<feature type="transmembrane region" description="Helical" evidence="5">
    <location>
        <begin position="16"/>
        <end position="37"/>
    </location>
</feature>
<keyword evidence="2 5" id="KW-0812">Transmembrane</keyword>
<feature type="transmembrane region" description="Helical" evidence="5">
    <location>
        <begin position="313"/>
        <end position="337"/>
    </location>
</feature>
<evidence type="ECO:0000256" key="2">
    <source>
        <dbReference type="ARBA" id="ARBA00022692"/>
    </source>
</evidence>
<evidence type="ECO:0000313" key="6">
    <source>
        <dbReference type="EMBL" id="WXL28170.1"/>
    </source>
</evidence>
<keyword evidence="7" id="KW-1185">Reference proteome</keyword>
<evidence type="ECO:0000256" key="5">
    <source>
        <dbReference type="SAM" id="Phobius"/>
    </source>
</evidence>
<feature type="transmembrane region" description="Helical" evidence="5">
    <location>
        <begin position="177"/>
        <end position="198"/>
    </location>
</feature>
<comment type="subcellular location">
    <subcellularLocation>
        <location evidence="1">Membrane</location>
        <topology evidence="1">Multi-pass membrane protein</topology>
    </subcellularLocation>
</comment>
<dbReference type="PANTHER" id="PTHR11785">
    <property type="entry name" value="AMINO ACID TRANSPORTER"/>
    <property type="match status" value="1"/>
</dbReference>
<keyword evidence="3 5" id="KW-1133">Transmembrane helix</keyword>
<sequence length="591" mass="65040">MSEEQLVVTSDKKKKITFFSAILIVIGSSVGAGIFLRSSGVLEESQGNIFWSIFAWLLAAFAVVTMAIALVEVASGRNDNLGMIGWNKAFNGLYIYKACKWFMTFLYLPFTYYFMPLYVIIQMQDAASGFHDGAGNLINNGLGNKDWIIMMVLAIGISLWFFLTSGLSSYAGNIQNWVVTVVKFIPLIAVVILGMLFAGQTLSETPDGSSVSVGKQMTQITWWNKESTSLATLSPIFGIFTSMAAIFFAYDGFYVTAGVQSEMAEPKKTPLALIIGLSTVTAIYLIVAVSMTVGAAKGGFYGFADLLSGAKAGWLFGLINMCISIGILGIINGFTMWATRFVEDLIKEGELWVPLKAYKYMQNSKAPVVGMVFSMILTLPVVLLFNVVGSLAYFPGGYDGLYGSHEFNSNLNFADLMANWMAVIAFAFIVMSIIGAIKNRKQHFIKVEEGKHTIWAGITGSVLVALALVIYALNPYVSLGLIKSQQDAQQAALAAMQPGAQYITPDQWNEVNDKIESLNYEFIGRLVTSILLPVFAIFMFAMVPVEKLIVYKKQRKYEMLLSENIDAEQKQKLLELQAFNNARIQSFVTAR</sequence>
<dbReference type="RefSeq" id="WP_205498334.1">
    <property type="nucleotide sequence ID" value="NZ_CP148066.1"/>
</dbReference>
<organism evidence="6 7">
    <name type="scientific">[Mycoplasma] gypis</name>
    <dbReference type="NCBI Taxonomy" id="92404"/>
    <lineage>
        <taxon>Bacteria</taxon>
        <taxon>Bacillati</taxon>
        <taxon>Mycoplasmatota</taxon>
        <taxon>Mycoplasmoidales</taxon>
        <taxon>Metamycoplasmataceae</taxon>
        <taxon>Metamycoplasma</taxon>
    </lineage>
</organism>
<keyword evidence="4 5" id="KW-0472">Membrane</keyword>
<feature type="transmembrane region" description="Helical" evidence="5">
    <location>
        <begin position="147"/>
        <end position="165"/>
    </location>
</feature>
<dbReference type="PIRSF" id="PIRSF006060">
    <property type="entry name" value="AA_transporter"/>
    <property type="match status" value="1"/>
</dbReference>
<feature type="transmembrane region" description="Helical" evidence="5">
    <location>
        <begin position="368"/>
        <end position="393"/>
    </location>
</feature>
<evidence type="ECO:0000256" key="3">
    <source>
        <dbReference type="ARBA" id="ARBA00022989"/>
    </source>
</evidence>
<feature type="transmembrane region" description="Helical" evidence="5">
    <location>
        <begin position="94"/>
        <end position="115"/>
    </location>
</feature>
<dbReference type="Gene3D" id="1.20.1740.10">
    <property type="entry name" value="Amino acid/polyamine transporter I"/>
    <property type="match status" value="1"/>
</dbReference>
<feature type="transmembrane region" description="Helical" evidence="5">
    <location>
        <begin position="49"/>
        <end position="73"/>
    </location>
</feature>
<dbReference type="PANTHER" id="PTHR11785:SF512">
    <property type="entry name" value="SOBREMESA, ISOFORM B"/>
    <property type="match status" value="1"/>
</dbReference>
<name>A0ABZ2RM99_9BACT</name>
<feature type="transmembrane region" description="Helical" evidence="5">
    <location>
        <begin position="271"/>
        <end position="293"/>
    </location>
</feature>
<dbReference type="EMBL" id="CP148066">
    <property type="protein sequence ID" value="WXL28170.1"/>
    <property type="molecule type" value="Genomic_DNA"/>
</dbReference>
<feature type="transmembrane region" description="Helical" evidence="5">
    <location>
        <begin position="522"/>
        <end position="545"/>
    </location>
</feature>
<evidence type="ECO:0000313" key="7">
    <source>
        <dbReference type="Proteomes" id="UP001460679"/>
    </source>
</evidence>
<feature type="transmembrane region" description="Helical" evidence="5">
    <location>
        <begin position="454"/>
        <end position="473"/>
    </location>
</feature>
<dbReference type="InterPro" id="IPR002293">
    <property type="entry name" value="AA/rel_permease1"/>
</dbReference>
<evidence type="ECO:0000256" key="4">
    <source>
        <dbReference type="ARBA" id="ARBA00023136"/>
    </source>
</evidence>
<dbReference type="Proteomes" id="UP001460679">
    <property type="component" value="Chromosome"/>
</dbReference>
<dbReference type="InterPro" id="IPR050598">
    <property type="entry name" value="AminoAcid_Transporter"/>
</dbReference>
<reference evidence="6" key="1">
    <citation type="submission" date="2024-03" db="EMBL/GenBank/DDBJ databases">
        <title>Complete genome sequence of Mycoplasma gypis type strain B1/T1.</title>
        <authorList>
            <person name="Spergser J."/>
        </authorList>
    </citation>
    <scope>NUCLEOTIDE SEQUENCE [LARGE SCALE GENOMIC DNA]</scope>
    <source>
        <strain evidence="6">B1/T1</strain>
    </source>
</reference>
<proteinExistence type="predicted"/>
<dbReference type="Pfam" id="PF13520">
    <property type="entry name" value="AA_permease_2"/>
    <property type="match status" value="1"/>
</dbReference>
<evidence type="ECO:0000256" key="1">
    <source>
        <dbReference type="ARBA" id="ARBA00004141"/>
    </source>
</evidence>
<gene>
    <name evidence="6" type="ORF">WG616_02245</name>
</gene>
<accession>A0ABZ2RM99</accession>
<protein>
    <submittedName>
        <fullName evidence="6">APC family permease</fullName>
    </submittedName>
</protein>
<feature type="transmembrane region" description="Helical" evidence="5">
    <location>
        <begin position="413"/>
        <end position="434"/>
    </location>
</feature>
<feature type="transmembrane region" description="Helical" evidence="5">
    <location>
        <begin position="230"/>
        <end position="250"/>
    </location>
</feature>